<reference evidence="3 4" key="2">
    <citation type="submission" date="2015-09" db="EMBL/GenBank/DDBJ databases">
        <title>Heavy metals and arsenic resistance mechanisms in polyextremophilic archaea of the family Ferroplasmaceae.</title>
        <authorList>
            <person name="Bulaev A.G."/>
            <person name="Kanygina A.V."/>
        </authorList>
    </citation>
    <scope>NUCLEOTIDE SEQUENCE [LARGE SCALE GENOMIC DNA]</scope>
    <source>
        <strain evidence="3 4">VT</strain>
    </source>
</reference>
<evidence type="ECO:0000313" key="4">
    <source>
        <dbReference type="Proteomes" id="UP000050320"/>
    </source>
</evidence>
<keyword evidence="4" id="KW-1185">Reference proteome</keyword>
<keyword evidence="1" id="KW-1133">Transmembrane helix</keyword>
<dbReference type="RefSeq" id="WP_054964293.1">
    <property type="nucleotide sequence ID" value="NZ_JBBYJF010000001.1"/>
</dbReference>
<proteinExistence type="predicted"/>
<feature type="transmembrane region" description="Helical" evidence="1">
    <location>
        <begin position="12"/>
        <end position="36"/>
    </location>
</feature>
<dbReference type="AlphaFoldDB" id="A0A0P9D9S2"/>
<dbReference type="Proteomes" id="UP000050320">
    <property type="component" value="Unassembled WGS sequence"/>
</dbReference>
<evidence type="ECO:0000313" key="2">
    <source>
        <dbReference type="EMBL" id="KPV46302.1"/>
    </source>
</evidence>
<dbReference type="EMBL" id="LJCQ01000269">
    <property type="protein sequence ID" value="KPV46302.1"/>
    <property type="molecule type" value="Genomic_DNA"/>
</dbReference>
<evidence type="ECO:0000313" key="5">
    <source>
        <dbReference type="Proteomes" id="UP000050515"/>
    </source>
</evidence>
<dbReference type="OrthoDB" id="56361at2157"/>
<feature type="transmembrane region" description="Helical" evidence="1">
    <location>
        <begin position="122"/>
        <end position="152"/>
    </location>
</feature>
<keyword evidence="1" id="KW-0472">Membrane</keyword>
<keyword evidence="1" id="KW-0812">Transmembrane</keyword>
<comment type="caution">
    <text evidence="2">The sequence shown here is derived from an EMBL/GenBank/DDBJ whole genome shotgun (WGS) entry which is preliminary data.</text>
</comment>
<evidence type="ECO:0000256" key="1">
    <source>
        <dbReference type="SAM" id="Phobius"/>
    </source>
</evidence>
<reference evidence="2 5" key="1">
    <citation type="submission" date="2015-09" db="EMBL/GenBank/DDBJ databases">
        <title>Draft genome sequence of Acidiplasma aeolicum DSM 18409.</title>
        <authorList>
            <person name="Hemp J."/>
        </authorList>
    </citation>
    <scope>NUCLEOTIDE SEQUENCE [LARGE SCALE GENOMIC DNA]</scope>
    <source>
        <strain evidence="2 5">V</strain>
    </source>
</reference>
<dbReference type="Proteomes" id="UP000050515">
    <property type="component" value="Unassembled WGS sequence"/>
</dbReference>
<feature type="transmembrane region" description="Helical" evidence="1">
    <location>
        <begin position="310"/>
        <end position="332"/>
    </location>
</feature>
<dbReference type="PATRIC" id="fig|507754.4.peg.1231"/>
<name>A0A0P9D9S2_9ARCH</name>
<feature type="transmembrane region" description="Helical" evidence="1">
    <location>
        <begin position="269"/>
        <end position="290"/>
    </location>
</feature>
<sequence length="358" mass="40752">MDYLFSIHFDVLFLIVAVASMVTMFGTELMAVVPVITGLKNDKVRLNVLSYIVPVWEVVGTFFVLWLVDMENVIPVLMPAMAYSLFPLFAIFIFFLVARNAFIIYAEFMWHGNKYFDERKLYIIYGVATFIMGLMAFSILAAITSGYGMYLYGYGKYSSIGYSSSYTNFVKLYSHADVIGFIIGGLILANGISRVFYRLSDINKPFERVLPLILVIVGLAIFMPSYYFLSLKDYMVNSDFIIIPIILALIIPILYMFKSTTYLASYKPFVILLSIISVAFLELRVYPYVFGYSNNPAFIPDVLTDSAMQYLALIISVVGGTWLVLMMIYYGYVSNHRMAKIIPPRETQRDKTANTTKN</sequence>
<gene>
    <name evidence="3" type="ORF">AOG54_02550</name>
    <name evidence="2" type="ORF">SE19_06090</name>
</gene>
<evidence type="ECO:0008006" key="6">
    <source>
        <dbReference type="Google" id="ProtNLM"/>
    </source>
</evidence>
<accession>A0A0P9D9S2</accession>
<organism evidence="2 5">
    <name type="scientific">Acidiplasma aeolicum</name>
    <dbReference type="NCBI Taxonomy" id="507754"/>
    <lineage>
        <taxon>Archaea</taxon>
        <taxon>Methanobacteriati</taxon>
        <taxon>Thermoplasmatota</taxon>
        <taxon>Thermoplasmata</taxon>
        <taxon>Thermoplasmatales</taxon>
        <taxon>Ferroplasmaceae</taxon>
        <taxon>Acidiplasma</taxon>
    </lineage>
</organism>
<protein>
    <recommendedName>
        <fullName evidence="6">Cytochrome d ubiquinol oxidase subunit II</fullName>
    </recommendedName>
</protein>
<feature type="transmembrane region" description="Helical" evidence="1">
    <location>
        <begin position="172"/>
        <end position="197"/>
    </location>
</feature>
<dbReference type="EMBL" id="LKBG01000067">
    <property type="protein sequence ID" value="KQB35931.1"/>
    <property type="molecule type" value="Genomic_DNA"/>
</dbReference>
<evidence type="ECO:0000313" key="3">
    <source>
        <dbReference type="EMBL" id="KQB35931.1"/>
    </source>
</evidence>
<feature type="transmembrane region" description="Helical" evidence="1">
    <location>
        <begin position="48"/>
        <end position="68"/>
    </location>
</feature>
<feature type="transmembrane region" description="Helical" evidence="1">
    <location>
        <begin position="80"/>
        <end position="102"/>
    </location>
</feature>
<feature type="transmembrane region" description="Helical" evidence="1">
    <location>
        <begin position="209"/>
        <end position="228"/>
    </location>
</feature>
<feature type="transmembrane region" description="Helical" evidence="1">
    <location>
        <begin position="240"/>
        <end position="257"/>
    </location>
</feature>